<gene>
    <name evidence="2" type="ORF">DVH24_031969</name>
</gene>
<keyword evidence="3" id="KW-1185">Reference proteome</keyword>
<evidence type="ECO:0000313" key="2">
    <source>
        <dbReference type="EMBL" id="RXH89612.1"/>
    </source>
</evidence>
<evidence type="ECO:0000256" key="1">
    <source>
        <dbReference type="SAM" id="SignalP"/>
    </source>
</evidence>
<dbReference type="Proteomes" id="UP000290289">
    <property type="component" value="Chromosome 9"/>
</dbReference>
<organism evidence="2 3">
    <name type="scientific">Malus domestica</name>
    <name type="common">Apple</name>
    <name type="synonym">Pyrus malus</name>
    <dbReference type="NCBI Taxonomy" id="3750"/>
    <lineage>
        <taxon>Eukaryota</taxon>
        <taxon>Viridiplantae</taxon>
        <taxon>Streptophyta</taxon>
        <taxon>Embryophyta</taxon>
        <taxon>Tracheophyta</taxon>
        <taxon>Spermatophyta</taxon>
        <taxon>Magnoliopsida</taxon>
        <taxon>eudicotyledons</taxon>
        <taxon>Gunneridae</taxon>
        <taxon>Pentapetalae</taxon>
        <taxon>rosids</taxon>
        <taxon>fabids</taxon>
        <taxon>Rosales</taxon>
        <taxon>Rosaceae</taxon>
        <taxon>Amygdaloideae</taxon>
        <taxon>Maleae</taxon>
        <taxon>Malus</taxon>
    </lineage>
</organism>
<proteinExistence type="predicted"/>
<reference evidence="2 3" key="1">
    <citation type="submission" date="2018-10" db="EMBL/GenBank/DDBJ databases">
        <title>A high-quality apple genome assembly.</title>
        <authorList>
            <person name="Hu J."/>
        </authorList>
    </citation>
    <scope>NUCLEOTIDE SEQUENCE [LARGE SCALE GENOMIC DNA]</scope>
    <source>
        <strain evidence="3">cv. HFTH1</strain>
        <tissue evidence="2">Young leaf</tissue>
    </source>
</reference>
<keyword evidence="1" id="KW-0732">Signal</keyword>
<sequence>MFHLLLPSTALRLIGTAVGDANGATTTHRRSKASNSTFQLTQMHDSLAWFDSASILESDSDDEFIRIRRDGFPLAGNPFGNISGGQVVQFERSARLADNGCKYEEYQSYTKMDGGHSDNFMGKDDELLAMRKNILDHFYGSLKGLREDRQDSNEKIQDNMLKSGLPRFFGFSLL</sequence>
<protein>
    <submittedName>
        <fullName evidence="2">Uncharacterized protein</fullName>
    </submittedName>
</protein>
<dbReference type="EMBL" id="RDQH01000335">
    <property type="protein sequence ID" value="RXH89612.1"/>
    <property type="molecule type" value="Genomic_DNA"/>
</dbReference>
<feature type="signal peptide" evidence="1">
    <location>
        <begin position="1"/>
        <end position="19"/>
    </location>
</feature>
<dbReference type="AlphaFoldDB" id="A0A498J6Y5"/>
<dbReference type="STRING" id="3750.A0A498J6Y5"/>
<evidence type="ECO:0000313" key="3">
    <source>
        <dbReference type="Proteomes" id="UP000290289"/>
    </source>
</evidence>
<accession>A0A498J6Y5</accession>
<comment type="caution">
    <text evidence="2">The sequence shown here is derived from an EMBL/GenBank/DDBJ whole genome shotgun (WGS) entry which is preliminary data.</text>
</comment>
<name>A0A498J6Y5_MALDO</name>
<feature type="chain" id="PRO_5019848077" evidence="1">
    <location>
        <begin position="20"/>
        <end position="174"/>
    </location>
</feature>